<protein>
    <submittedName>
        <fullName evidence="1">Uncharacterized protein</fullName>
    </submittedName>
</protein>
<evidence type="ECO:0000313" key="1">
    <source>
        <dbReference type="EMBL" id="CAH2250301.1"/>
    </source>
</evidence>
<name>A0AAD1VTN9_PELCU</name>
<keyword evidence="2" id="KW-1185">Reference proteome</keyword>
<reference evidence="1" key="1">
    <citation type="submission" date="2022-03" db="EMBL/GenBank/DDBJ databases">
        <authorList>
            <person name="Alioto T."/>
            <person name="Alioto T."/>
            <person name="Gomez Garrido J."/>
        </authorList>
    </citation>
    <scope>NUCLEOTIDE SEQUENCE</scope>
</reference>
<dbReference type="AlphaFoldDB" id="A0AAD1VTN9"/>
<dbReference type="Proteomes" id="UP001295444">
    <property type="component" value="Chromosome 02"/>
</dbReference>
<organism evidence="1 2">
    <name type="scientific">Pelobates cultripes</name>
    <name type="common">Western spadefoot toad</name>
    <dbReference type="NCBI Taxonomy" id="61616"/>
    <lineage>
        <taxon>Eukaryota</taxon>
        <taxon>Metazoa</taxon>
        <taxon>Chordata</taxon>
        <taxon>Craniata</taxon>
        <taxon>Vertebrata</taxon>
        <taxon>Euteleostomi</taxon>
        <taxon>Amphibia</taxon>
        <taxon>Batrachia</taxon>
        <taxon>Anura</taxon>
        <taxon>Pelobatoidea</taxon>
        <taxon>Pelobatidae</taxon>
        <taxon>Pelobates</taxon>
    </lineage>
</organism>
<gene>
    <name evidence="1" type="ORF">PECUL_23A046850</name>
</gene>
<feature type="non-terminal residue" evidence="1">
    <location>
        <position position="1"/>
    </location>
</feature>
<proteinExistence type="predicted"/>
<accession>A0AAD1VTN9</accession>
<dbReference type="EMBL" id="OW240913">
    <property type="protein sequence ID" value="CAH2250301.1"/>
    <property type="molecule type" value="Genomic_DNA"/>
</dbReference>
<sequence>VVRRHYVTMSLHGPTSFAPRRHWLDIFMHSQWCQDAYAEFSLQRRCAYPPPFNPAAENIVLQEWPLSLNSKVKLHK</sequence>
<evidence type="ECO:0000313" key="2">
    <source>
        <dbReference type="Proteomes" id="UP001295444"/>
    </source>
</evidence>